<dbReference type="SUPFAM" id="SSF50630">
    <property type="entry name" value="Acid proteases"/>
    <property type="match status" value="1"/>
</dbReference>
<evidence type="ECO:0000313" key="2">
    <source>
        <dbReference type="EMBL" id="TCS42694.1"/>
    </source>
</evidence>
<protein>
    <recommendedName>
        <fullName evidence="1">Retropepsin-like aspartic endopeptidase domain-containing protein</fullName>
    </recommendedName>
</protein>
<dbReference type="InterPro" id="IPR008503">
    <property type="entry name" value="Asp_endopeptidase"/>
</dbReference>
<evidence type="ECO:0000313" key="3">
    <source>
        <dbReference type="Proteomes" id="UP000295793"/>
    </source>
</evidence>
<gene>
    <name evidence="2" type="ORF">BCF53_103364</name>
</gene>
<sequence length="145" mass="16279">MNSKEKIIVGAIEECGLPEFGIENLPVRIDTGAKTSSLHVDGIKQFRRDGSPWVSFNIHPNVHNVEETIACEAKVHDIRTIKSSNGSSDERFIVKTTLKLGEHSWTIQLSLTDRSEMTYLMLLGRQGMGRRILVDPSETFLVQNN</sequence>
<name>A0A4R3I964_9GAMM</name>
<dbReference type="RefSeq" id="WP_132700600.1">
    <property type="nucleotide sequence ID" value="NZ_SLZR01000003.1"/>
</dbReference>
<proteinExistence type="predicted"/>
<dbReference type="Proteomes" id="UP000295793">
    <property type="component" value="Unassembled WGS sequence"/>
</dbReference>
<dbReference type="InterPro" id="IPR021109">
    <property type="entry name" value="Peptidase_aspartic_dom_sf"/>
</dbReference>
<comment type="caution">
    <text evidence="2">The sequence shown here is derived from an EMBL/GenBank/DDBJ whole genome shotgun (WGS) entry which is preliminary data.</text>
</comment>
<dbReference type="OrthoDB" id="9782977at2"/>
<accession>A0A4R3I964</accession>
<dbReference type="AlphaFoldDB" id="A0A4R3I964"/>
<keyword evidence="3" id="KW-1185">Reference proteome</keyword>
<dbReference type="EMBL" id="SLZR01000003">
    <property type="protein sequence ID" value="TCS42694.1"/>
    <property type="molecule type" value="Genomic_DNA"/>
</dbReference>
<dbReference type="PANTHER" id="PTHR38037">
    <property type="entry name" value="ZN_PROTEASE DOMAIN-CONTAINING PROTEIN"/>
    <property type="match status" value="1"/>
</dbReference>
<dbReference type="PANTHER" id="PTHR38037:SF2">
    <property type="entry name" value="ATP-DEPENDENT ZINC PROTEASE DOMAIN-CONTAINING PROTEIN-RELATED"/>
    <property type="match status" value="1"/>
</dbReference>
<evidence type="ECO:0000259" key="1">
    <source>
        <dbReference type="Pfam" id="PF05618"/>
    </source>
</evidence>
<feature type="domain" description="Retropepsin-like aspartic endopeptidase" evidence="1">
    <location>
        <begin position="8"/>
        <end position="142"/>
    </location>
</feature>
<dbReference type="Pfam" id="PF05618">
    <property type="entry name" value="Zn_protease"/>
    <property type="match status" value="1"/>
</dbReference>
<organism evidence="2 3">
    <name type="scientific">Reinekea marinisedimentorum</name>
    <dbReference type="NCBI Taxonomy" id="230495"/>
    <lineage>
        <taxon>Bacteria</taxon>
        <taxon>Pseudomonadati</taxon>
        <taxon>Pseudomonadota</taxon>
        <taxon>Gammaproteobacteria</taxon>
        <taxon>Oceanospirillales</taxon>
        <taxon>Saccharospirillaceae</taxon>
        <taxon>Reinekea</taxon>
    </lineage>
</organism>
<reference evidence="2 3" key="1">
    <citation type="submission" date="2019-03" db="EMBL/GenBank/DDBJ databases">
        <title>Genomic Encyclopedia of Archaeal and Bacterial Type Strains, Phase II (KMG-II): from individual species to whole genera.</title>
        <authorList>
            <person name="Goeker M."/>
        </authorList>
    </citation>
    <scope>NUCLEOTIDE SEQUENCE [LARGE SCALE GENOMIC DNA]</scope>
    <source>
        <strain evidence="2 3">DSM 15388</strain>
    </source>
</reference>
<dbReference type="Gene3D" id="2.40.70.10">
    <property type="entry name" value="Acid Proteases"/>
    <property type="match status" value="1"/>
</dbReference>